<evidence type="ECO:0000256" key="1">
    <source>
        <dbReference type="SAM" id="MobiDB-lite"/>
    </source>
</evidence>
<name>A0A8S3CSF0_9BILA</name>
<gene>
    <name evidence="2" type="ORF">GIL414_LOCUS54371</name>
</gene>
<proteinExistence type="predicted"/>
<accession>A0A8S3CSF0</accession>
<sequence length="59" mass="6350">MVTESSSDSDSDFILDQDYIAASTPNVFDTSNDTSYSSTGTTTTMTSEISTLSRPYPPI</sequence>
<evidence type="ECO:0000313" key="2">
    <source>
        <dbReference type="EMBL" id="CAF4951913.1"/>
    </source>
</evidence>
<dbReference type="AlphaFoldDB" id="A0A8S3CSF0"/>
<comment type="caution">
    <text evidence="2">The sequence shown here is derived from an EMBL/GenBank/DDBJ whole genome shotgun (WGS) entry which is preliminary data.</text>
</comment>
<dbReference type="Proteomes" id="UP000681720">
    <property type="component" value="Unassembled WGS sequence"/>
</dbReference>
<evidence type="ECO:0000313" key="3">
    <source>
        <dbReference type="Proteomes" id="UP000681720"/>
    </source>
</evidence>
<feature type="compositionally biased region" description="Low complexity" evidence="1">
    <location>
        <begin position="30"/>
        <end position="53"/>
    </location>
</feature>
<protein>
    <submittedName>
        <fullName evidence="2">Uncharacterized protein</fullName>
    </submittedName>
</protein>
<feature type="non-terminal residue" evidence="2">
    <location>
        <position position="1"/>
    </location>
</feature>
<organism evidence="2 3">
    <name type="scientific">Rotaria magnacalcarata</name>
    <dbReference type="NCBI Taxonomy" id="392030"/>
    <lineage>
        <taxon>Eukaryota</taxon>
        <taxon>Metazoa</taxon>
        <taxon>Spiralia</taxon>
        <taxon>Gnathifera</taxon>
        <taxon>Rotifera</taxon>
        <taxon>Eurotatoria</taxon>
        <taxon>Bdelloidea</taxon>
        <taxon>Philodinida</taxon>
        <taxon>Philodinidae</taxon>
        <taxon>Rotaria</taxon>
    </lineage>
</organism>
<reference evidence="2" key="1">
    <citation type="submission" date="2021-02" db="EMBL/GenBank/DDBJ databases">
        <authorList>
            <person name="Nowell W R."/>
        </authorList>
    </citation>
    <scope>NUCLEOTIDE SEQUENCE</scope>
</reference>
<dbReference type="EMBL" id="CAJOBJ010190558">
    <property type="protein sequence ID" value="CAF4951913.1"/>
    <property type="molecule type" value="Genomic_DNA"/>
</dbReference>
<feature type="region of interest" description="Disordered" evidence="1">
    <location>
        <begin position="25"/>
        <end position="59"/>
    </location>
</feature>
<feature type="non-terminal residue" evidence="2">
    <location>
        <position position="59"/>
    </location>
</feature>